<dbReference type="GO" id="GO:0051301">
    <property type="term" value="P:cell division"/>
    <property type="evidence" value="ECO:0007669"/>
    <property type="project" value="InterPro"/>
</dbReference>
<keyword evidence="3" id="KW-1185">Reference proteome</keyword>
<dbReference type="EMBL" id="FNHB01000001">
    <property type="protein sequence ID" value="SDL70250.1"/>
    <property type="molecule type" value="Genomic_DNA"/>
</dbReference>
<dbReference type="CDD" id="cd24049">
    <property type="entry name" value="ASKHA_NBD_PilM"/>
    <property type="match status" value="1"/>
</dbReference>
<proteinExistence type="predicted"/>
<dbReference type="SUPFAM" id="SSF53067">
    <property type="entry name" value="Actin-like ATPase domain"/>
    <property type="match status" value="2"/>
</dbReference>
<dbReference type="PANTHER" id="PTHR32432">
    <property type="entry name" value="CELL DIVISION PROTEIN FTSA-RELATED"/>
    <property type="match status" value="1"/>
</dbReference>
<dbReference type="AlphaFoldDB" id="A0A1G9M7K1"/>
<dbReference type="OrthoDB" id="5291956at2"/>
<dbReference type="PIRSF" id="PIRSF019169">
    <property type="entry name" value="PilM"/>
    <property type="match status" value="1"/>
</dbReference>
<feature type="domain" description="SHS2" evidence="1">
    <location>
        <begin position="16"/>
        <end position="183"/>
    </location>
</feature>
<dbReference type="InterPro" id="IPR003494">
    <property type="entry name" value="SHS2_FtsA"/>
</dbReference>
<dbReference type="Proteomes" id="UP000214880">
    <property type="component" value="Unassembled WGS sequence"/>
</dbReference>
<dbReference type="PANTHER" id="PTHR32432:SF3">
    <property type="entry name" value="ETHANOLAMINE UTILIZATION PROTEIN EUTJ"/>
    <property type="match status" value="1"/>
</dbReference>
<dbReference type="Pfam" id="PF11104">
    <property type="entry name" value="PilM_2"/>
    <property type="match status" value="1"/>
</dbReference>
<dbReference type="Gene3D" id="3.30.1490.300">
    <property type="match status" value="1"/>
</dbReference>
<evidence type="ECO:0000259" key="1">
    <source>
        <dbReference type="SMART" id="SM00842"/>
    </source>
</evidence>
<organism evidence="2 3">
    <name type="scientific">Dendrosporobacter quercicolus</name>
    <dbReference type="NCBI Taxonomy" id="146817"/>
    <lineage>
        <taxon>Bacteria</taxon>
        <taxon>Bacillati</taxon>
        <taxon>Bacillota</taxon>
        <taxon>Negativicutes</taxon>
        <taxon>Selenomonadales</taxon>
        <taxon>Sporomusaceae</taxon>
        <taxon>Dendrosporobacter</taxon>
    </lineage>
</organism>
<dbReference type="RefSeq" id="WP_092068118.1">
    <property type="nucleotide sequence ID" value="NZ_FNHB01000001.1"/>
</dbReference>
<accession>A0A1G9M7K1</accession>
<reference evidence="2 3" key="1">
    <citation type="submission" date="2016-10" db="EMBL/GenBank/DDBJ databases">
        <authorList>
            <person name="de Groot N.N."/>
        </authorList>
    </citation>
    <scope>NUCLEOTIDE SEQUENCE [LARGE SCALE GENOMIC DNA]</scope>
    <source>
        <strain evidence="2 3">DSM 1736</strain>
    </source>
</reference>
<dbReference type="InterPro" id="IPR050696">
    <property type="entry name" value="FtsA/MreB"/>
</dbReference>
<dbReference type="InterPro" id="IPR005883">
    <property type="entry name" value="PilM"/>
</dbReference>
<dbReference type="SMART" id="SM00842">
    <property type="entry name" value="FtsA"/>
    <property type="match status" value="1"/>
</dbReference>
<protein>
    <submittedName>
        <fullName evidence="2">Type IV pilus assembly protein PilM</fullName>
    </submittedName>
</protein>
<evidence type="ECO:0000313" key="3">
    <source>
        <dbReference type="Proteomes" id="UP000214880"/>
    </source>
</evidence>
<evidence type="ECO:0000313" key="2">
    <source>
        <dbReference type="EMBL" id="SDL70250.1"/>
    </source>
</evidence>
<sequence>MWNVLAKMLYRRPSTHVGLDISSCSVKIAEVANRKGVFVLNQIGVADIPESIVQENGFADKVELGALIRNLMGASGITCREVTAGLGGRNVFSRELSMPKMEEQEMKEALKWDIGQYVPFPPDTYYYDFAVLGPNDGGTEVKVLVVAAPRENVDYLREVCRIAELNLQAVDFEALALKRTLAAQENIMIVDIGTEVCQVVVYRDSCPALVRTIPIGGRQFTGIVMDVLNLTFGEAEAFKVKERNLLPQLKESEEEIPELQQQIKILADELGREIRRTLEYYQMQNSQGKITPIYLTGGGALIDRLTIAVNTHIHIPVVKHDPFTHFRTAVYYDQQYIDDVDSRLAIAVGLGMRGVRNGN</sequence>
<dbReference type="NCBIfam" id="TIGR01175">
    <property type="entry name" value="pilM"/>
    <property type="match status" value="1"/>
</dbReference>
<dbReference type="STRING" id="146817.SAMN04488502_101603"/>
<dbReference type="Gene3D" id="3.30.420.40">
    <property type="match status" value="2"/>
</dbReference>
<gene>
    <name evidence="2" type="ORF">SAMN04488502_101603</name>
</gene>
<dbReference type="InterPro" id="IPR043129">
    <property type="entry name" value="ATPase_NBD"/>
</dbReference>
<name>A0A1G9M7K1_9FIRM</name>